<dbReference type="InterPro" id="IPR034660">
    <property type="entry name" value="DinB/YfiT-like"/>
</dbReference>
<dbReference type="GO" id="GO:0016853">
    <property type="term" value="F:isomerase activity"/>
    <property type="evidence" value="ECO:0007669"/>
    <property type="project" value="UniProtKB-KW"/>
</dbReference>
<protein>
    <submittedName>
        <fullName evidence="2">Maleylpyruvate isomerase family mycothiol-dependent enzyme</fullName>
    </submittedName>
</protein>
<dbReference type="Gene3D" id="1.20.120.450">
    <property type="entry name" value="dinb family like domain"/>
    <property type="match status" value="1"/>
</dbReference>
<evidence type="ECO:0000313" key="2">
    <source>
        <dbReference type="EMBL" id="MBL1074935.1"/>
    </source>
</evidence>
<reference evidence="2 3" key="1">
    <citation type="submission" date="2021-01" db="EMBL/GenBank/DDBJ databases">
        <title>WGS of actinomycetes isolated from Thailand.</title>
        <authorList>
            <person name="Thawai C."/>
        </authorList>
    </citation>
    <scope>NUCLEOTIDE SEQUENCE [LARGE SCALE GENOMIC DNA]</scope>
    <source>
        <strain evidence="2 3">LPG 2</strain>
    </source>
</reference>
<dbReference type="InterPro" id="IPR024344">
    <property type="entry name" value="MDMPI_metal-binding"/>
</dbReference>
<feature type="domain" description="Mycothiol-dependent maleylpyruvate isomerase metal-binding" evidence="1">
    <location>
        <begin position="16"/>
        <end position="152"/>
    </location>
</feature>
<keyword evidence="2" id="KW-0413">Isomerase</keyword>
<dbReference type="Pfam" id="PF11716">
    <property type="entry name" value="MDMPI_N"/>
    <property type="match status" value="1"/>
</dbReference>
<dbReference type="SUPFAM" id="SSF109854">
    <property type="entry name" value="DinB/YfiT-like putative metalloenzymes"/>
    <property type="match status" value="1"/>
</dbReference>
<dbReference type="Proteomes" id="UP000602198">
    <property type="component" value="Unassembled WGS sequence"/>
</dbReference>
<keyword evidence="3" id="KW-1185">Reference proteome</keyword>
<proteinExistence type="predicted"/>
<dbReference type="EMBL" id="JAERRJ010000004">
    <property type="protein sequence ID" value="MBL1074935.1"/>
    <property type="molecule type" value="Genomic_DNA"/>
</dbReference>
<dbReference type="RefSeq" id="WP_201946447.1">
    <property type="nucleotide sequence ID" value="NZ_JAERRJ010000004.1"/>
</dbReference>
<organism evidence="2 3">
    <name type="scientific">Nocardia acididurans</name>
    <dbReference type="NCBI Taxonomy" id="2802282"/>
    <lineage>
        <taxon>Bacteria</taxon>
        <taxon>Bacillati</taxon>
        <taxon>Actinomycetota</taxon>
        <taxon>Actinomycetes</taxon>
        <taxon>Mycobacteriales</taxon>
        <taxon>Nocardiaceae</taxon>
        <taxon>Nocardia</taxon>
    </lineage>
</organism>
<sequence>MTDTVLDRAEITAALSAQWDELTRLVGGLDEQAWRTPSALPGWTVFDVLAHIIGVESLLLGEPTPEVEVSGAHIRNDVGALNEKWIAALRPLPGEQLLERFHETTGRRRKALAETSPQAWAEPVPTPVGMAPYGRFMRIRLFDCWMHGLDIADGLGVTTDEGGPRAENAFPELLPTIGKAVVKGAGAADGARITLETTGPVPQVLHLEVAGTRAAVVDNLSGPATLVLTLPSGLFACLRGGRTTADAHTGEFTLTGDTDLGNRLVRSLAFTI</sequence>
<accession>A0ABS1M424</accession>
<comment type="caution">
    <text evidence="2">The sequence shown here is derived from an EMBL/GenBank/DDBJ whole genome shotgun (WGS) entry which is preliminary data.</text>
</comment>
<gene>
    <name evidence="2" type="ORF">JK358_11080</name>
</gene>
<evidence type="ECO:0000259" key="1">
    <source>
        <dbReference type="Pfam" id="PF11716"/>
    </source>
</evidence>
<evidence type="ECO:0000313" key="3">
    <source>
        <dbReference type="Proteomes" id="UP000602198"/>
    </source>
</evidence>
<name>A0ABS1M424_9NOCA</name>
<dbReference type="NCBIfam" id="TIGR03083">
    <property type="entry name" value="maleylpyruvate isomerase family mycothiol-dependent enzyme"/>
    <property type="match status" value="1"/>
</dbReference>
<dbReference type="InterPro" id="IPR017517">
    <property type="entry name" value="Maleyloyr_isom"/>
</dbReference>